<dbReference type="SMART" id="SM00642">
    <property type="entry name" value="Aamy"/>
    <property type="match status" value="1"/>
</dbReference>
<sequence>MGHTVSVLNQDALFCDETPDYRIPMEPGPGEKVTLRFRTARDNATQVYLIYAQNTEVKMYKAFSLGLFDYYEASLTVGEEPVFYYFEVTSGSDMICYDKQGCTKQARDAYLFRITPGFSTPDWAKGAVFYQIFVDRFCNGSLDNDPLTGEYAYIGGGIEKVEDWSALPEPFDVRRFYGGDLQGVRQKLDYLQSLGVEVIYFNPLFVSPSNHKYDVQDYDYIDPHFAVIKKDEGELLPDGGMDNSKAERYICRTAAKENLEASNEYFAELVEEIHSRGMRVILDGVFNHCGSFNKWLDRERVYENHPGYVKGAYIAKDSPYHSYFSFHGNKWPYNGSYDGWWGHDTLPKLNYEEESGRLKRHIMEIGRKWVSPPYNVDGWRLDVAADLGHSVEFNHQFWKEFRENVKQARPDALILAEHYGDASSWLQGDEWDTVMNYDAFMEPITWFLTGLEKHSDEFNWGLYGNGDWFFRTMGHNMAKFQISSLHTAMNELSNHDHSRFMTRTNHTVGRVSGMGHEAAGRNVNKGIMKEAVVIQMTWPGAPTIYYGDEIGMVGWTDPDNRRTFPWGKEDWELVEFHRDMIRLRKHISCLRHGSYRQLQSGAHLIVYGRFNLENQAVVVVNNSREERDLSIPVWTVGIRDGEITRVMQTWKEGYNVGRLKWNVEGGRLQVKIPAVCAMVFAAGRWEE</sequence>
<dbReference type="RefSeq" id="WP_130433814.1">
    <property type="nucleotide sequence ID" value="NZ_SGXF01000001.1"/>
</dbReference>
<protein>
    <submittedName>
        <fullName evidence="5">Alpha-glucosidase</fullName>
    </submittedName>
</protein>
<dbReference type="CDD" id="cd02857">
    <property type="entry name" value="E_set_CDase_PDE_N"/>
    <property type="match status" value="1"/>
</dbReference>
<evidence type="ECO:0000313" key="5">
    <source>
        <dbReference type="EMBL" id="RZT02985.1"/>
    </source>
</evidence>
<dbReference type="Gene3D" id="3.20.20.80">
    <property type="entry name" value="Glycosidases"/>
    <property type="match status" value="1"/>
</dbReference>
<keyword evidence="3" id="KW-0326">Glycosidase</keyword>
<dbReference type="CDD" id="cd11338">
    <property type="entry name" value="AmyAc_CMD"/>
    <property type="match status" value="1"/>
</dbReference>
<keyword evidence="6" id="KW-1185">Reference proteome</keyword>
<reference evidence="5 6" key="1">
    <citation type="submission" date="2019-02" db="EMBL/GenBank/DDBJ databases">
        <title>Genomic Encyclopedia of Type Strains, Phase IV (KMG-IV): sequencing the most valuable type-strain genomes for metagenomic binning, comparative biology and taxonomic classification.</title>
        <authorList>
            <person name="Goeker M."/>
        </authorList>
    </citation>
    <scope>NUCLEOTIDE SEQUENCE [LARGE SCALE GENOMIC DNA]</scope>
    <source>
        <strain evidence="5 6">DSM 29486</strain>
    </source>
</reference>
<name>A0A4Q7PR02_9FIRM</name>
<dbReference type="InterPro" id="IPR014756">
    <property type="entry name" value="Ig_E-set"/>
</dbReference>
<evidence type="ECO:0000256" key="2">
    <source>
        <dbReference type="ARBA" id="ARBA00022801"/>
    </source>
</evidence>
<dbReference type="GO" id="GO:0004553">
    <property type="term" value="F:hydrolase activity, hydrolyzing O-glycosyl compounds"/>
    <property type="evidence" value="ECO:0007669"/>
    <property type="project" value="InterPro"/>
</dbReference>
<proteinExistence type="inferred from homology"/>
<gene>
    <name evidence="5" type="ORF">EV209_1118</name>
</gene>
<dbReference type="Proteomes" id="UP000292927">
    <property type="component" value="Unassembled WGS sequence"/>
</dbReference>
<accession>A0A4Q7PR02</accession>
<dbReference type="OrthoDB" id="9805159at2"/>
<dbReference type="AlphaFoldDB" id="A0A4Q7PR02"/>
<comment type="similarity">
    <text evidence="1">Belongs to the glycosyl hydrolase 13 family.</text>
</comment>
<dbReference type="Gene3D" id="2.60.40.1180">
    <property type="entry name" value="Golgi alpha-mannosidase II"/>
    <property type="match status" value="1"/>
</dbReference>
<evidence type="ECO:0000256" key="3">
    <source>
        <dbReference type="ARBA" id="ARBA00023295"/>
    </source>
</evidence>
<evidence type="ECO:0000313" key="6">
    <source>
        <dbReference type="Proteomes" id="UP000292927"/>
    </source>
</evidence>
<dbReference type="SUPFAM" id="SSF81296">
    <property type="entry name" value="E set domains"/>
    <property type="match status" value="1"/>
</dbReference>
<comment type="caution">
    <text evidence="5">The sequence shown here is derived from an EMBL/GenBank/DDBJ whole genome shotgun (WGS) entry which is preliminary data.</text>
</comment>
<dbReference type="Pfam" id="PF02903">
    <property type="entry name" value="Alpha-amylase_N"/>
    <property type="match status" value="1"/>
</dbReference>
<evidence type="ECO:0000259" key="4">
    <source>
        <dbReference type="SMART" id="SM00642"/>
    </source>
</evidence>
<dbReference type="SUPFAM" id="SSF51011">
    <property type="entry name" value="Glycosyl hydrolase domain"/>
    <property type="match status" value="1"/>
</dbReference>
<dbReference type="InterPro" id="IPR013783">
    <property type="entry name" value="Ig-like_fold"/>
</dbReference>
<dbReference type="InterPro" id="IPR013780">
    <property type="entry name" value="Glyco_hydro_b"/>
</dbReference>
<dbReference type="EMBL" id="SGXF01000001">
    <property type="protein sequence ID" value="RZT02985.1"/>
    <property type="molecule type" value="Genomic_DNA"/>
</dbReference>
<dbReference type="Pfam" id="PF00128">
    <property type="entry name" value="Alpha-amylase"/>
    <property type="match status" value="2"/>
</dbReference>
<dbReference type="PANTHER" id="PTHR10357">
    <property type="entry name" value="ALPHA-AMYLASE FAMILY MEMBER"/>
    <property type="match status" value="1"/>
</dbReference>
<dbReference type="InterPro" id="IPR017853">
    <property type="entry name" value="GH"/>
</dbReference>
<dbReference type="InterPro" id="IPR006047">
    <property type="entry name" value="GH13_cat_dom"/>
</dbReference>
<evidence type="ECO:0000256" key="1">
    <source>
        <dbReference type="ARBA" id="ARBA00008061"/>
    </source>
</evidence>
<dbReference type="InterPro" id="IPR004185">
    <property type="entry name" value="Glyco_hydro_13_lg-like_dom"/>
</dbReference>
<dbReference type="PANTHER" id="PTHR10357:SF210">
    <property type="entry name" value="MALTODEXTRIN GLUCOSIDASE"/>
    <property type="match status" value="1"/>
</dbReference>
<dbReference type="GO" id="GO:0005975">
    <property type="term" value="P:carbohydrate metabolic process"/>
    <property type="evidence" value="ECO:0007669"/>
    <property type="project" value="InterPro"/>
</dbReference>
<organism evidence="5 6">
    <name type="scientific">Cuneatibacter caecimuris</name>
    <dbReference type="NCBI Taxonomy" id="1796618"/>
    <lineage>
        <taxon>Bacteria</taxon>
        <taxon>Bacillati</taxon>
        <taxon>Bacillota</taxon>
        <taxon>Clostridia</taxon>
        <taxon>Lachnospirales</taxon>
        <taxon>Lachnospiraceae</taxon>
        <taxon>Cuneatibacter</taxon>
    </lineage>
</organism>
<feature type="domain" description="Glycosyl hydrolase family 13 catalytic" evidence="4">
    <location>
        <begin position="131"/>
        <end position="584"/>
    </location>
</feature>
<dbReference type="SUPFAM" id="SSF51445">
    <property type="entry name" value="(Trans)glycosidases"/>
    <property type="match status" value="1"/>
</dbReference>
<dbReference type="Gene3D" id="2.60.40.10">
    <property type="entry name" value="Immunoglobulins"/>
    <property type="match status" value="1"/>
</dbReference>
<keyword evidence="2" id="KW-0378">Hydrolase</keyword>